<organism evidence="12 13">
    <name type="scientific">Microscilla marina ATCC 23134</name>
    <dbReference type="NCBI Taxonomy" id="313606"/>
    <lineage>
        <taxon>Bacteria</taxon>
        <taxon>Pseudomonadati</taxon>
        <taxon>Bacteroidota</taxon>
        <taxon>Cytophagia</taxon>
        <taxon>Cytophagales</taxon>
        <taxon>Microscillaceae</taxon>
        <taxon>Microscilla</taxon>
    </lineage>
</organism>
<evidence type="ECO:0000313" key="13">
    <source>
        <dbReference type="Proteomes" id="UP000004095"/>
    </source>
</evidence>
<dbReference type="PRINTS" id="PR00344">
    <property type="entry name" value="BCTRLSENSOR"/>
</dbReference>
<dbReference type="Pfam" id="PF00512">
    <property type="entry name" value="HisKA"/>
    <property type="match status" value="1"/>
</dbReference>
<dbReference type="EMBL" id="AAWS01000019">
    <property type="protein sequence ID" value="EAY28003.1"/>
    <property type="molecule type" value="Genomic_DNA"/>
</dbReference>
<keyword evidence="9" id="KW-0812">Transmembrane</keyword>
<dbReference type="SUPFAM" id="SSF47384">
    <property type="entry name" value="Homodimeric domain of signal transducing histidine kinase"/>
    <property type="match status" value="1"/>
</dbReference>
<feature type="repeat" description="TPR" evidence="7">
    <location>
        <begin position="252"/>
        <end position="285"/>
    </location>
</feature>
<feature type="repeat" description="TPR" evidence="7">
    <location>
        <begin position="292"/>
        <end position="325"/>
    </location>
</feature>
<feature type="signal peptide" evidence="10">
    <location>
        <begin position="1"/>
        <end position="25"/>
    </location>
</feature>
<evidence type="ECO:0000256" key="8">
    <source>
        <dbReference type="SAM" id="Coils"/>
    </source>
</evidence>
<evidence type="ECO:0000256" key="3">
    <source>
        <dbReference type="ARBA" id="ARBA00022553"/>
    </source>
</evidence>
<keyword evidence="13" id="KW-1185">Reference proteome</keyword>
<dbReference type="RefSeq" id="WP_002698684.1">
    <property type="nucleotide sequence ID" value="NZ_AAWS01000019.1"/>
</dbReference>
<dbReference type="Proteomes" id="UP000004095">
    <property type="component" value="Unassembled WGS sequence"/>
</dbReference>
<dbReference type="InterPro" id="IPR036097">
    <property type="entry name" value="HisK_dim/P_sf"/>
</dbReference>
<dbReference type="InterPro" id="IPR050736">
    <property type="entry name" value="Sensor_HK_Regulatory"/>
</dbReference>
<comment type="caution">
    <text evidence="12">The sequence shown here is derived from an EMBL/GenBank/DDBJ whole genome shotgun (WGS) entry which is preliminary data.</text>
</comment>
<feature type="domain" description="Histidine kinase" evidence="11">
    <location>
        <begin position="517"/>
        <end position="734"/>
    </location>
</feature>
<dbReference type="eggNOG" id="COG0457">
    <property type="taxonomic scope" value="Bacteria"/>
</dbReference>
<dbReference type="PROSITE" id="PS50109">
    <property type="entry name" value="HIS_KIN"/>
    <property type="match status" value="1"/>
</dbReference>
<dbReference type="Gene3D" id="1.25.40.10">
    <property type="entry name" value="Tetratricopeptide repeat domain"/>
    <property type="match status" value="2"/>
</dbReference>
<keyword evidence="9" id="KW-0472">Membrane</keyword>
<dbReference type="OrthoDB" id="9810447at2"/>
<dbReference type="PANTHER" id="PTHR43711:SF31">
    <property type="entry name" value="HISTIDINE KINASE"/>
    <property type="match status" value="1"/>
</dbReference>
<dbReference type="PROSITE" id="PS50005">
    <property type="entry name" value="TPR"/>
    <property type="match status" value="4"/>
</dbReference>
<dbReference type="SUPFAM" id="SSF48452">
    <property type="entry name" value="TPR-like"/>
    <property type="match status" value="3"/>
</dbReference>
<dbReference type="InterPro" id="IPR003594">
    <property type="entry name" value="HATPase_dom"/>
</dbReference>
<keyword evidence="10" id="KW-0732">Signal</keyword>
<dbReference type="InterPro" id="IPR011990">
    <property type="entry name" value="TPR-like_helical_dom_sf"/>
</dbReference>
<dbReference type="CDD" id="cd16922">
    <property type="entry name" value="HATPase_EvgS-ArcB-TorS-like"/>
    <property type="match status" value="1"/>
</dbReference>
<name>A1ZNW4_MICM2</name>
<evidence type="ECO:0000256" key="2">
    <source>
        <dbReference type="ARBA" id="ARBA00012438"/>
    </source>
</evidence>
<evidence type="ECO:0000256" key="1">
    <source>
        <dbReference type="ARBA" id="ARBA00000085"/>
    </source>
</evidence>
<keyword evidence="4" id="KW-0808">Transferase</keyword>
<keyword evidence="9" id="KW-1133">Transmembrane helix</keyword>
<keyword evidence="6" id="KW-0902">Two-component regulatory system</keyword>
<dbReference type="PANTHER" id="PTHR43711">
    <property type="entry name" value="TWO-COMPONENT HISTIDINE KINASE"/>
    <property type="match status" value="1"/>
</dbReference>
<keyword evidence="7" id="KW-0802">TPR repeat</keyword>
<dbReference type="eggNOG" id="COG2205">
    <property type="taxonomic scope" value="Bacteria"/>
</dbReference>
<keyword evidence="5" id="KW-0418">Kinase</keyword>
<dbReference type="SMART" id="SM00028">
    <property type="entry name" value="TPR"/>
    <property type="match status" value="7"/>
</dbReference>
<dbReference type="Pfam" id="PF13181">
    <property type="entry name" value="TPR_8"/>
    <property type="match status" value="1"/>
</dbReference>
<dbReference type="InterPro" id="IPR019734">
    <property type="entry name" value="TPR_rpt"/>
</dbReference>
<evidence type="ECO:0000256" key="5">
    <source>
        <dbReference type="ARBA" id="ARBA00022777"/>
    </source>
</evidence>
<evidence type="ECO:0000256" key="10">
    <source>
        <dbReference type="SAM" id="SignalP"/>
    </source>
</evidence>
<evidence type="ECO:0000256" key="7">
    <source>
        <dbReference type="PROSITE-ProRule" id="PRU00339"/>
    </source>
</evidence>
<dbReference type="Gene3D" id="1.10.287.130">
    <property type="match status" value="1"/>
</dbReference>
<dbReference type="InterPro" id="IPR003661">
    <property type="entry name" value="HisK_dim/P_dom"/>
</dbReference>
<dbReference type="SMART" id="SM00387">
    <property type="entry name" value="HATPase_c"/>
    <property type="match status" value="1"/>
</dbReference>
<dbReference type="FunFam" id="3.30.565.10:FF:000006">
    <property type="entry name" value="Sensor histidine kinase WalK"/>
    <property type="match status" value="1"/>
</dbReference>
<evidence type="ECO:0000259" key="11">
    <source>
        <dbReference type="PROSITE" id="PS50109"/>
    </source>
</evidence>
<dbReference type="SUPFAM" id="SSF55874">
    <property type="entry name" value="ATPase domain of HSP90 chaperone/DNA topoisomerase II/histidine kinase"/>
    <property type="match status" value="1"/>
</dbReference>
<dbReference type="SMART" id="SM00388">
    <property type="entry name" value="HisKA"/>
    <property type="match status" value="1"/>
</dbReference>
<feature type="coiled-coil region" evidence="8">
    <location>
        <begin position="424"/>
        <end position="451"/>
    </location>
</feature>
<dbReference type="InterPro" id="IPR005467">
    <property type="entry name" value="His_kinase_dom"/>
</dbReference>
<dbReference type="GO" id="GO:0000155">
    <property type="term" value="F:phosphorelay sensor kinase activity"/>
    <property type="evidence" value="ECO:0007669"/>
    <property type="project" value="InterPro"/>
</dbReference>
<evidence type="ECO:0000256" key="9">
    <source>
        <dbReference type="SAM" id="Phobius"/>
    </source>
</evidence>
<evidence type="ECO:0000256" key="4">
    <source>
        <dbReference type="ARBA" id="ARBA00022679"/>
    </source>
</evidence>
<dbReference type="InterPro" id="IPR004358">
    <property type="entry name" value="Sig_transdc_His_kin-like_C"/>
</dbReference>
<dbReference type="Pfam" id="PF02518">
    <property type="entry name" value="HATPase_c"/>
    <property type="match status" value="1"/>
</dbReference>
<dbReference type="AlphaFoldDB" id="A1ZNW4"/>
<protein>
    <recommendedName>
        <fullName evidence="2">histidine kinase</fullName>
        <ecNumber evidence="2">2.7.13.3</ecNumber>
    </recommendedName>
</protein>
<dbReference type="CDD" id="cd00082">
    <property type="entry name" value="HisKA"/>
    <property type="match status" value="1"/>
</dbReference>
<feature type="transmembrane region" description="Helical" evidence="9">
    <location>
        <begin position="460"/>
        <end position="480"/>
    </location>
</feature>
<dbReference type="Pfam" id="PF13424">
    <property type="entry name" value="TPR_12"/>
    <property type="match status" value="2"/>
</dbReference>
<feature type="chain" id="PRO_5002642332" description="histidine kinase" evidence="10">
    <location>
        <begin position="26"/>
        <end position="734"/>
    </location>
</feature>
<keyword evidence="8" id="KW-0175">Coiled coil</keyword>
<keyword evidence="3" id="KW-0597">Phosphoprotein</keyword>
<sequence>MKYRDCVHCLILIFITSLHHSFAQKASVATHTLLIDSLNTRLQNTPPNTKETVGLLNALADVHLSNSAVKSLQYARQALAIANQLGDKTLISTSLNQVGEYYLDQGEYKEAFRVFFQSLSIGDSIQNQAITAESLYKLGVSCYHMNQYDIALSYQFKALQIEQALKNNKETGAILSNISFIYARKHYYAKALEYQYKALEIRKTINDQREVSKSLDALGNLHLRSHNYPQALKSFEESLKISQQLQDKKGVATAWHDQARVYTELRQYERAKELYFDALRLKQGIGFRKAEIRSLRGLGQVFLLQKNYKKALNFFNKALSISQQLNTRREEVETLNDLGYFYAQQGDHLKALKFHQQALNKAFADKERFQMMDTYQFLYNAYLELNDQANFARFYKLHQQLTDSLGGNRDPVAEIKAMQEHYEKQKKEKEVVVLQKEKALLKKQNELQKQKLRRDSQIEALLLMGLLLVIVIATVLYNNYHFKHKANQQLRVLNSQLQESQEELHLSNSMKDRLFSVIAHDLRSPLNTVSGFLNLMRLQKEAMTPEEIQELTSQMINSVKSTLDLLDNLLNWSRSQMGLMKMKVQSVNLPELVDDTFNLLALNAQSKKIELVKNLDASCQVMVDAQMIDIVIRNLVSNAIKFTSEGSITVHSQAIGKHQVEVTVQDTGVGLAPENARKLFKVDSHFTTEGTHQEKGTGLGLLLCKELVEKNGGKIWVESEPGKGSSFKFILPAA</sequence>
<dbReference type="Gene3D" id="3.30.565.10">
    <property type="entry name" value="Histidine kinase-like ATPase, C-terminal domain"/>
    <property type="match status" value="1"/>
</dbReference>
<dbReference type="InterPro" id="IPR036890">
    <property type="entry name" value="HATPase_C_sf"/>
</dbReference>
<evidence type="ECO:0000313" key="12">
    <source>
        <dbReference type="EMBL" id="EAY28003.1"/>
    </source>
</evidence>
<evidence type="ECO:0000256" key="6">
    <source>
        <dbReference type="ARBA" id="ARBA00023012"/>
    </source>
</evidence>
<feature type="repeat" description="TPR" evidence="7">
    <location>
        <begin position="92"/>
        <end position="125"/>
    </location>
</feature>
<proteinExistence type="predicted"/>
<comment type="catalytic activity">
    <reaction evidence="1">
        <text>ATP + protein L-histidine = ADP + protein N-phospho-L-histidine.</text>
        <dbReference type="EC" id="2.7.13.3"/>
    </reaction>
</comment>
<accession>A1ZNW4</accession>
<reference evidence="12 13" key="1">
    <citation type="submission" date="2007-01" db="EMBL/GenBank/DDBJ databases">
        <authorList>
            <person name="Haygood M."/>
            <person name="Podell S."/>
            <person name="Anderson C."/>
            <person name="Hopkinson B."/>
            <person name="Roe K."/>
            <person name="Barbeau K."/>
            <person name="Gaasterland T."/>
            <person name="Ferriera S."/>
            <person name="Johnson J."/>
            <person name="Kravitz S."/>
            <person name="Beeson K."/>
            <person name="Sutton G."/>
            <person name="Rogers Y.-H."/>
            <person name="Friedman R."/>
            <person name="Frazier M."/>
            <person name="Venter J.C."/>
        </authorList>
    </citation>
    <scope>NUCLEOTIDE SEQUENCE [LARGE SCALE GENOMIC DNA]</scope>
    <source>
        <strain evidence="12 13">ATCC 23134</strain>
    </source>
</reference>
<feature type="repeat" description="TPR" evidence="7">
    <location>
        <begin position="212"/>
        <end position="245"/>
    </location>
</feature>
<dbReference type="EC" id="2.7.13.3" evidence="2"/>
<gene>
    <name evidence="12" type="ORF">M23134_02672</name>
</gene>